<organism evidence="3 5">
    <name type="scientific">Mesorhabditis spiculigera</name>
    <dbReference type="NCBI Taxonomy" id="96644"/>
    <lineage>
        <taxon>Eukaryota</taxon>
        <taxon>Metazoa</taxon>
        <taxon>Ecdysozoa</taxon>
        <taxon>Nematoda</taxon>
        <taxon>Chromadorea</taxon>
        <taxon>Rhabditida</taxon>
        <taxon>Rhabditina</taxon>
        <taxon>Rhabditomorpha</taxon>
        <taxon>Rhabditoidea</taxon>
        <taxon>Rhabditidae</taxon>
        <taxon>Mesorhabditinae</taxon>
        <taxon>Mesorhabditis</taxon>
    </lineage>
</organism>
<dbReference type="InterPro" id="IPR043136">
    <property type="entry name" value="B30.2/SPRY_sf"/>
</dbReference>
<protein>
    <recommendedName>
        <fullName evidence="1">SPRY domain-containing protein 7</fullName>
    </recommendedName>
</protein>
<dbReference type="InterPro" id="IPR013320">
    <property type="entry name" value="ConA-like_dom_sf"/>
</dbReference>
<proteinExistence type="predicted"/>
<dbReference type="AlphaFoldDB" id="A0AA36DC59"/>
<evidence type="ECO:0000313" key="5">
    <source>
        <dbReference type="Proteomes" id="UP001177023"/>
    </source>
</evidence>
<evidence type="ECO:0000259" key="2">
    <source>
        <dbReference type="PROSITE" id="PS50188"/>
    </source>
</evidence>
<sequence length="200" mass="21908">MTNYLPWCFRACLECVQGPSFTEAAYYRRMKNEPAVALDVNKTGSDVIILKEGERICGTGSALCTAPLVQNKSYWQVDIQQTGTWCIGVATSECALNQVPPGTAFWGINEKGEVVSNGQVVTKIDKPIEEGDSIGLTYDHIELRFYLNGSALGDGISGIRGKIFPAIFVDDSAILDVKFTEFTQPAPNDFSEILLEQTIL</sequence>
<dbReference type="Proteomes" id="UP001177023">
    <property type="component" value="Unassembled WGS sequence"/>
</dbReference>
<dbReference type="PROSITE" id="PS50188">
    <property type="entry name" value="B302_SPRY"/>
    <property type="match status" value="1"/>
</dbReference>
<dbReference type="EMBL" id="CATQJA010002665">
    <property type="protein sequence ID" value="CAJ0583563.1"/>
    <property type="molecule type" value="Genomic_DNA"/>
</dbReference>
<accession>A0AA36DC59</accession>
<dbReference type="SUPFAM" id="SSF49899">
    <property type="entry name" value="Concanavalin A-like lectins/glucanases"/>
    <property type="match status" value="1"/>
</dbReference>
<dbReference type="EMBL" id="CATQJA010002665">
    <property type="protein sequence ID" value="CAJ0583558.1"/>
    <property type="molecule type" value="Genomic_DNA"/>
</dbReference>
<keyword evidence="5" id="KW-1185">Reference proteome</keyword>
<dbReference type="InterPro" id="IPR003877">
    <property type="entry name" value="SPRY_dom"/>
</dbReference>
<dbReference type="InterPro" id="IPR001870">
    <property type="entry name" value="B30.2/SPRY"/>
</dbReference>
<dbReference type="InterPro" id="IPR035766">
    <property type="entry name" value="SPRYD7"/>
</dbReference>
<evidence type="ECO:0000256" key="1">
    <source>
        <dbReference type="ARBA" id="ARBA00021772"/>
    </source>
</evidence>
<feature type="domain" description="B30.2/SPRY" evidence="2">
    <location>
        <begin position="10"/>
        <end position="186"/>
    </location>
</feature>
<dbReference type="Pfam" id="PF00622">
    <property type="entry name" value="SPRY"/>
    <property type="match status" value="1"/>
</dbReference>
<dbReference type="CDD" id="cd12880">
    <property type="entry name" value="SPRYD7"/>
    <property type="match status" value="1"/>
</dbReference>
<evidence type="ECO:0000313" key="3">
    <source>
        <dbReference type="EMBL" id="CAJ0583558.1"/>
    </source>
</evidence>
<evidence type="ECO:0000313" key="4">
    <source>
        <dbReference type="EMBL" id="CAJ0583563.1"/>
    </source>
</evidence>
<dbReference type="Gene3D" id="2.60.120.920">
    <property type="match status" value="1"/>
</dbReference>
<dbReference type="PANTHER" id="PTHR20951">
    <property type="entry name" value="C13ORF1 PROTEIN-RELATED"/>
    <property type="match status" value="1"/>
</dbReference>
<feature type="non-terminal residue" evidence="3">
    <location>
        <position position="200"/>
    </location>
</feature>
<reference evidence="3" key="1">
    <citation type="submission" date="2023-06" db="EMBL/GenBank/DDBJ databases">
        <authorList>
            <person name="Delattre M."/>
        </authorList>
    </citation>
    <scope>NUCLEOTIDE SEQUENCE</scope>
    <source>
        <strain evidence="3">AF72</strain>
    </source>
</reference>
<comment type="caution">
    <text evidence="3">The sequence shown here is derived from an EMBL/GenBank/DDBJ whole genome shotgun (WGS) entry which is preliminary data.</text>
</comment>
<dbReference type="SMART" id="SM00449">
    <property type="entry name" value="SPRY"/>
    <property type="match status" value="1"/>
</dbReference>
<gene>
    <name evidence="3" type="ORF">MSPICULIGERA_LOCUS21631</name>
    <name evidence="4" type="ORF">MSPICULIGERA_LOCUS21636</name>
</gene>
<name>A0AA36DC59_9BILA</name>
<dbReference type="PANTHER" id="PTHR20951:SF2">
    <property type="entry name" value="SPRY DOMAIN-CONTAINING PROTEIN 7"/>
    <property type="match status" value="1"/>
</dbReference>